<organism evidence="3 4">
    <name type="scientific">Pandoravirus inopinatum</name>
    <dbReference type="NCBI Taxonomy" id="1605721"/>
    <lineage>
        <taxon>Viruses</taxon>
        <taxon>Pandoravirus</taxon>
    </lineage>
</organism>
<feature type="compositionally biased region" description="Basic residues" evidence="1">
    <location>
        <begin position="209"/>
        <end position="219"/>
    </location>
</feature>
<name>A0A0B5JFC1_9VIRU</name>
<evidence type="ECO:0000313" key="3">
    <source>
        <dbReference type="EMBL" id="AJF98547.1"/>
    </source>
</evidence>
<dbReference type="Proteomes" id="UP000202511">
    <property type="component" value="Segment"/>
</dbReference>
<dbReference type="RefSeq" id="YP_009120782.1">
    <property type="nucleotide sequence ID" value="NC_026440.1"/>
</dbReference>
<evidence type="ECO:0000256" key="2">
    <source>
        <dbReference type="SAM" id="Phobius"/>
    </source>
</evidence>
<dbReference type="PROSITE" id="PS51257">
    <property type="entry name" value="PROKAR_LIPOPROTEIN"/>
    <property type="match status" value="1"/>
</dbReference>
<keyword evidence="2" id="KW-0472">Membrane</keyword>
<feature type="transmembrane region" description="Helical" evidence="2">
    <location>
        <begin position="301"/>
        <end position="324"/>
    </location>
</feature>
<keyword evidence="2" id="KW-0812">Transmembrane</keyword>
<feature type="compositionally biased region" description="Basic and acidic residues" evidence="1">
    <location>
        <begin position="220"/>
        <end position="231"/>
    </location>
</feature>
<keyword evidence="2" id="KW-1133">Transmembrane helix</keyword>
<evidence type="ECO:0000256" key="1">
    <source>
        <dbReference type="SAM" id="MobiDB-lite"/>
    </source>
</evidence>
<evidence type="ECO:0000313" key="4">
    <source>
        <dbReference type="Proteomes" id="UP000202511"/>
    </source>
</evidence>
<feature type="region of interest" description="Disordered" evidence="1">
    <location>
        <begin position="207"/>
        <end position="232"/>
    </location>
</feature>
<proteinExistence type="predicted"/>
<reference evidence="3 4" key="1">
    <citation type="journal article" date="2015" name="Parasitol. Res.">
        <title>Viruses in close associations with free-living amoebae.</title>
        <authorList>
            <person name="Scheid P."/>
        </authorList>
    </citation>
    <scope>NUCLEOTIDE SEQUENCE [LARGE SCALE GENOMIC DNA]</scope>
    <source>
        <strain evidence="3">KlaHel</strain>
    </source>
</reference>
<feature type="transmembrane region" description="Helical" evidence="2">
    <location>
        <begin position="16"/>
        <end position="41"/>
    </location>
</feature>
<feature type="region of interest" description="Disordered" evidence="1">
    <location>
        <begin position="144"/>
        <end position="163"/>
    </location>
</feature>
<feature type="transmembrane region" description="Helical" evidence="2">
    <location>
        <begin position="185"/>
        <end position="205"/>
    </location>
</feature>
<sequence>MQSTTRLSNPTVNWPLIIACSCVCLSTCYCPLCVGVVLSAVRGGCFRGLSYAVLVRNALRSRRCTRRMTAIQILFFWHGPLCAFSWRHLGRWRVLGRGHKPTPRSVPLSSETNHSTTKGDNLWRPFFVSAVDGLDRNRQRCRKEGDTKFVASPPPLKKKESHGQRQKAGFLCRARQTQKWPMRCFLCLFLCGFHADCTFCALGGASHRPNGRPWRKKKTKEAGSNDSDKKRQSSLRGLSWACAHTHGIFLSLDKKHNGHWRRTQEIQWHLNRKKRDKNNVGSNVYSLGCLGFASDALDSPFLVFLLWFLYRLFLLWAVLFWLGLAMGGGEAQRRASAPAQSPRSCRANILRSCRQTGATIVTGRGAASSPLFICLFVCLFVVQLLGHTLKTSRRAIPVCRRLRGPVTCNTFCLTKSAARPPTTTCAR</sequence>
<dbReference type="KEGG" id="vg:23463464"/>
<dbReference type="EMBL" id="KP136319">
    <property type="protein sequence ID" value="AJF98547.1"/>
    <property type="molecule type" value="Genomic_DNA"/>
</dbReference>
<accession>A0A0B5JFC1</accession>
<protein>
    <submittedName>
        <fullName evidence="3">Uncharacterized protein</fullName>
    </submittedName>
</protein>
<feature type="transmembrane region" description="Helical" evidence="2">
    <location>
        <begin position="371"/>
        <end position="389"/>
    </location>
</feature>
<dbReference type="GeneID" id="23463464"/>